<evidence type="ECO:0000259" key="6">
    <source>
        <dbReference type="Pfam" id="PF14464"/>
    </source>
</evidence>
<dbReference type="GO" id="GO:0006508">
    <property type="term" value="P:proteolysis"/>
    <property type="evidence" value="ECO:0007669"/>
    <property type="project" value="UniProtKB-KW"/>
</dbReference>
<dbReference type="InterPro" id="IPR028090">
    <property type="entry name" value="JAB_dom_prok"/>
</dbReference>
<evidence type="ECO:0000313" key="8">
    <source>
        <dbReference type="Proteomes" id="UP000317158"/>
    </source>
</evidence>
<comment type="caution">
    <text evidence="7">The sequence shown here is derived from an EMBL/GenBank/DDBJ whole genome shotgun (WGS) entry which is preliminary data.</text>
</comment>
<dbReference type="Gene3D" id="3.40.140.10">
    <property type="entry name" value="Cytidine Deaminase, domain 2"/>
    <property type="match status" value="1"/>
</dbReference>
<reference evidence="7 8" key="1">
    <citation type="journal article" date="2019" name="Nat. Microbiol.">
        <title>Wide diversity of methane and short-chain alkane metabolisms in uncultured archaea.</title>
        <authorList>
            <person name="Borrel G."/>
            <person name="Adam P.S."/>
            <person name="McKay L.J."/>
            <person name="Chen L.X."/>
            <person name="Sierra-Garcia I.N."/>
            <person name="Sieber C.M."/>
            <person name="Letourneur Q."/>
            <person name="Ghozlane A."/>
            <person name="Andersen G.L."/>
            <person name="Li W.J."/>
            <person name="Hallam S.J."/>
            <person name="Muyzer G."/>
            <person name="de Oliveira V.M."/>
            <person name="Inskeep W.P."/>
            <person name="Banfield J.F."/>
            <person name="Gribaldo S."/>
        </authorList>
    </citation>
    <scope>NUCLEOTIDE SEQUENCE [LARGE SCALE GENOMIC DNA]</scope>
    <source>
        <strain evidence="7">NM1a</strain>
    </source>
</reference>
<dbReference type="CDD" id="cd08072">
    <property type="entry name" value="MPN_archaeal"/>
    <property type="match status" value="1"/>
</dbReference>
<evidence type="ECO:0000256" key="5">
    <source>
        <dbReference type="ARBA" id="ARBA00023049"/>
    </source>
</evidence>
<feature type="domain" description="JAB" evidence="6">
    <location>
        <begin position="15"/>
        <end position="114"/>
    </location>
</feature>
<dbReference type="Proteomes" id="UP000317158">
    <property type="component" value="Unassembled WGS sequence"/>
</dbReference>
<dbReference type="Pfam" id="PF14464">
    <property type="entry name" value="Prok-JAB"/>
    <property type="match status" value="1"/>
</dbReference>
<proteinExistence type="predicted"/>
<evidence type="ECO:0000313" key="7">
    <source>
        <dbReference type="EMBL" id="RZN63881.1"/>
    </source>
</evidence>
<protein>
    <submittedName>
        <fullName evidence="7">Metal-dependent protease of the PAD1/JAB1 superfamily</fullName>
    </submittedName>
</protein>
<keyword evidence="2" id="KW-0479">Metal-binding</keyword>
<dbReference type="GO" id="GO:0008237">
    <property type="term" value="F:metallopeptidase activity"/>
    <property type="evidence" value="ECO:0007669"/>
    <property type="project" value="UniProtKB-KW"/>
</dbReference>
<accession>A0A520KQP6</accession>
<dbReference type="AlphaFoldDB" id="A0A520KQP6"/>
<evidence type="ECO:0000256" key="4">
    <source>
        <dbReference type="ARBA" id="ARBA00022833"/>
    </source>
</evidence>
<dbReference type="GO" id="GO:0046872">
    <property type="term" value="F:metal ion binding"/>
    <property type="evidence" value="ECO:0007669"/>
    <property type="project" value="UniProtKB-KW"/>
</dbReference>
<name>A0A520KQP6_METT2</name>
<organism evidence="7 8">
    <name type="scientific">Methanoliparum thermophilum</name>
    <dbReference type="NCBI Taxonomy" id="2491083"/>
    <lineage>
        <taxon>Archaea</taxon>
        <taxon>Methanobacteriati</taxon>
        <taxon>Methanobacteriota</taxon>
        <taxon>Candidatus Methanoliparia</taxon>
        <taxon>Candidatus Methanoliparales</taxon>
        <taxon>Candidatus Methanoliparaceae</taxon>
        <taxon>Candidatus Methanoliparum</taxon>
    </lineage>
</organism>
<gene>
    <name evidence="7" type="ORF">EF806_06535</name>
</gene>
<keyword evidence="3" id="KW-0378">Hydrolase</keyword>
<evidence type="ECO:0000256" key="2">
    <source>
        <dbReference type="ARBA" id="ARBA00022723"/>
    </source>
</evidence>
<keyword evidence="1 7" id="KW-0645">Protease</keyword>
<evidence type="ECO:0000256" key="1">
    <source>
        <dbReference type="ARBA" id="ARBA00022670"/>
    </source>
</evidence>
<keyword evidence="4" id="KW-0862">Zinc</keyword>
<dbReference type="EMBL" id="RXIF01000012">
    <property type="protein sequence ID" value="RZN63881.1"/>
    <property type="molecule type" value="Genomic_DNA"/>
</dbReference>
<sequence>MKRVSKRYIKGIAKSTLHLILEISKSSYPNEFSGLLKEKDGVVNEVILIPGTYSSTKGALMDFYNIPIGIRTVGTVHSHPSIIYTPSSVDLALFRKKGSVHIITCYPYDNKSWQSYNSNGEKITIPVIDIEFEYRDDEEW</sequence>
<evidence type="ECO:0000256" key="3">
    <source>
        <dbReference type="ARBA" id="ARBA00022801"/>
    </source>
</evidence>
<keyword evidence="5" id="KW-0482">Metalloprotease</keyword>
<dbReference type="SUPFAM" id="SSF102712">
    <property type="entry name" value="JAB1/MPN domain"/>
    <property type="match status" value="1"/>
</dbReference>